<gene>
    <name evidence="1" type="ORF">DFQ11_10949</name>
</gene>
<name>A0A2V4XQ56_9FLAO</name>
<proteinExistence type="predicted"/>
<dbReference type="AlphaFoldDB" id="A0A2V4XQ56"/>
<reference evidence="1 2" key="1">
    <citation type="submission" date="2018-06" db="EMBL/GenBank/DDBJ databases">
        <title>Genomic Encyclopedia of Type Strains, Phase III (KMG-III): the genomes of soil and plant-associated and newly described type strains.</title>
        <authorList>
            <person name="Whitman W."/>
        </authorList>
    </citation>
    <scope>NUCLEOTIDE SEQUENCE [LARGE SCALE GENOMIC DNA]</scope>
    <source>
        <strain evidence="1 2">CECT 7945</strain>
    </source>
</reference>
<accession>A0A2V4XQ56</accession>
<sequence>MRLNNYCPNLGFAVVGPTDENEKYKLIITTKESRGLTIKAAYLISKAPKIKGWRFIASIRPMQDLSAITEAIDTEYQFQNFKIKISDLFFLPNLYCIKSKKFNITIYLQDYWQYPKELLRQAVTMMLEDLLGVRLTYSKINKLTISQLPNITEHLMPIADMETFFDNFDVIE</sequence>
<dbReference type="EMBL" id="QJTD01000009">
    <property type="protein sequence ID" value="PYE79662.1"/>
    <property type="molecule type" value="Genomic_DNA"/>
</dbReference>
<evidence type="ECO:0000313" key="1">
    <source>
        <dbReference type="EMBL" id="PYE79662.1"/>
    </source>
</evidence>
<comment type="caution">
    <text evidence="1">The sequence shown here is derived from an EMBL/GenBank/DDBJ whole genome shotgun (WGS) entry which is preliminary data.</text>
</comment>
<organism evidence="1 2">
    <name type="scientific">Winogradskyella epiphytica</name>
    <dbReference type="NCBI Taxonomy" id="262005"/>
    <lineage>
        <taxon>Bacteria</taxon>
        <taxon>Pseudomonadati</taxon>
        <taxon>Bacteroidota</taxon>
        <taxon>Flavobacteriia</taxon>
        <taxon>Flavobacteriales</taxon>
        <taxon>Flavobacteriaceae</taxon>
        <taxon>Winogradskyella</taxon>
    </lineage>
</organism>
<dbReference type="Proteomes" id="UP000248054">
    <property type="component" value="Unassembled WGS sequence"/>
</dbReference>
<keyword evidence="2" id="KW-1185">Reference proteome</keyword>
<evidence type="ECO:0000313" key="2">
    <source>
        <dbReference type="Proteomes" id="UP000248054"/>
    </source>
</evidence>
<protein>
    <submittedName>
        <fullName evidence="1">Uncharacterized protein</fullName>
    </submittedName>
</protein>